<dbReference type="EMBL" id="JAJFAZ020000003">
    <property type="protein sequence ID" value="KAI5337612.1"/>
    <property type="molecule type" value="Genomic_DNA"/>
</dbReference>
<dbReference type="InterPro" id="IPR044687">
    <property type="entry name" value="LPA3"/>
</dbReference>
<dbReference type="AlphaFoldDB" id="A0AAD4Z8M9"/>
<keyword evidence="2" id="KW-1185">Reference proteome</keyword>
<dbReference type="PANTHER" id="PTHR34051">
    <property type="entry name" value="PROTEIN LOW PSII ACCUMULATION 3, CHLOROPLASTIC"/>
    <property type="match status" value="1"/>
</dbReference>
<evidence type="ECO:0000313" key="2">
    <source>
        <dbReference type="Proteomes" id="UP001054821"/>
    </source>
</evidence>
<organism evidence="1 2">
    <name type="scientific">Prunus dulcis</name>
    <name type="common">Almond</name>
    <name type="synonym">Amygdalus dulcis</name>
    <dbReference type="NCBI Taxonomy" id="3755"/>
    <lineage>
        <taxon>Eukaryota</taxon>
        <taxon>Viridiplantae</taxon>
        <taxon>Streptophyta</taxon>
        <taxon>Embryophyta</taxon>
        <taxon>Tracheophyta</taxon>
        <taxon>Spermatophyta</taxon>
        <taxon>Magnoliopsida</taxon>
        <taxon>eudicotyledons</taxon>
        <taxon>Gunneridae</taxon>
        <taxon>Pentapetalae</taxon>
        <taxon>rosids</taxon>
        <taxon>fabids</taxon>
        <taxon>Rosales</taxon>
        <taxon>Rosaceae</taxon>
        <taxon>Amygdaloideae</taxon>
        <taxon>Amygdaleae</taxon>
        <taxon>Prunus</taxon>
    </lineage>
</organism>
<reference evidence="1 2" key="1">
    <citation type="journal article" date="2022" name="G3 (Bethesda)">
        <title>Whole-genome sequence and methylome profiling of the almond [Prunus dulcis (Mill.) D.A. Webb] cultivar 'Nonpareil'.</title>
        <authorList>
            <person name="D'Amico-Willman K.M."/>
            <person name="Ouma W.Z."/>
            <person name="Meulia T."/>
            <person name="Sideli G.M."/>
            <person name="Gradziel T.M."/>
            <person name="Fresnedo-Ramirez J."/>
        </authorList>
    </citation>
    <scope>NUCLEOTIDE SEQUENCE [LARGE SCALE GENOMIC DNA]</scope>
    <source>
        <strain evidence="1">Clone GOH B32 T37-40</strain>
    </source>
</reference>
<proteinExistence type="predicted"/>
<sequence>MLGVCSFQSIEQEDDYVMVCIEQEDDYVMFLNIQCAEKGSSASSLDPKFGVSVYKPKSYEVLVTDAAKSLAYALENGKTRLEIDFPQVFLPFLFGFVEKSMRICGRF</sequence>
<dbReference type="Proteomes" id="UP001054821">
    <property type="component" value="Chromosome 3"/>
</dbReference>
<protein>
    <submittedName>
        <fullName evidence="1">Uncharacterized protein</fullName>
    </submittedName>
</protein>
<name>A0AAD4Z8M9_PRUDU</name>
<comment type="caution">
    <text evidence="1">The sequence shown here is derived from an EMBL/GenBank/DDBJ whole genome shotgun (WGS) entry which is preliminary data.</text>
</comment>
<dbReference type="PANTHER" id="PTHR34051:SF2">
    <property type="entry name" value="PROTEIN LPA3"/>
    <property type="match status" value="1"/>
</dbReference>
<accession>A0AAD4Z8M9</accession>
<gene>
    <name evidence="1" type="ORF">L3X38_016883</name>
</gene>
<evidence type="ECO:0000313" key="1">
    <source>
        <dbReference type="EMBL" id="KAI5337612.1"/>
    </source>
</evidence>